<evidence type="ECO:0000313" key="3">
    <source>
        <dbReference type="Ensembl" id="ENSSHAP00000021342.2"/>
    </source>
</evidence>
<dbReference type="InterPro" id="IPR039902">
    <property type="entry name" value="CCDC148/CCDC112"/>
</dbReference>
<dbReference type="PANTHER" id="PTHR21549">
    <property type="entry name" value="MUTATED IN BLADDER CANCER 1"/>
    <property type="match status" value="1"/>
</dbReference>
<dbReference type="GeneTree" id="ENSGT00940000153988"/>
<organism evidence="3 4">
    <name type="scientific">Sarcophilus harrisii</name>
    <name type="common">Tasmanian devil</name>
    <name type="synonym">Sarcophilus laniarius</name>
    <dbReference type="NCBI Taxonomy" id="9305"/>
    <lineage>
        <taxon>Eukaryota</taxon>
        <taxon>Metazoa</taxon>
        <taxon>Chordata</taxon>
        <taxon>Craniata</taxon>
        <taxon>Vertebrata</taxon>
        <taxon>Euteleostomi</taxon>
        <taxon>Mammalia</taxon>
        <taxon>Metatheria</taxon>
        <taxon>Dasyuromorphia</taxon>
        <taxon>Dasyuridae</taxon>
        <taxon>Sarcophilus</taxon>
    </lineage>
</organism>
<dbReference type="FunCoup" id="G3X0Y7">
    <property type="interactions" value="136"/>
</dbReference>
<dbReference type="KEGG" id="shr:100931567"/>
<dbReference type="GeneID" id="100931567"/>
<feature type="coiled-coil region" evidence="2">
    <location>
        <begin position="404"/>
        <end position="431"/>
    </location>
</feature>
<dbReference type="InParanoid" id="G3X0Y7"/>
<dbReference type="PANTHER" id="PTHR21549:SF1">
    <property type="entry name" value="COILED-COIL DOMAIN-CONTAINING PROTEIN 148"/>
    <property type="match status" value="1"/>
</dbReference>
<dbReference type="OrthoDB" id="448087at2759"/>
<keyword evidence="1 2" id="KW-0175">Coiled coil</keyword>
<accession>G3X0Y7</accession>
<gene>
    <name evidence="3" type="primary">CCDC148</name>
</gene>
<proteinExistence type="predicted"/>
<dbReference type="AlphaFoldDB" id="G3X0Y7"/>
<name>G3X0Y7_SARHA</name>
<evidence type="ECO:0000313" key="4">
    <source>
        <dbReference type="Proteomes" id="UP000007648"/>
    </source>
</evidence>
<dbReference type="Ensembl" id="ENSSHAT00000021515.2">
    <property type="protein sequence ID" value="ENSSHAP00000021342.2"/>
    <property type="gene ID" value="ENSSHAG00000018087.2"/>
</dbReference>
<reference evidence="3 4" key="1">
    <citation type="journal article" date="2011" name="Proc. Natl. Acad. Sci. U.S.A.">
        <title>Genetic diversity and population structure of the endangered marsupial Sarcophilus harrisii (Tasmanian devil).</title>
        <authorList>
            <person name="Miller W."/>
            <person name="Hayes V.M."/>
            <person name="Ratan A."/>
            <person name="Petersen D.C."/>
            <person name="Wittekindt N.E."/>
            <person name="Miller J."/>
            <person name="Walenz B."/>
            <person name="Knight J."/>
            <person name="Qi J."/>
            <person name="Zhao F."/>
            <person name="Wang Q."/>
            <person name="Bedoya-Reina O.C."/>
            <person name="Katiyar N."/>
            <person name="Tomsho L.P."/>
            <person name="Kasson L.M."/>
            <person name="Hardie R.A."/>
            <person name="Woodbridge P."/>
            <person name="Tindall E.A."/>
            <person name="Bertelsen M.F."/>
            <person name="Dixon D."/>
            <person name="Pyecroft S."/>
            <person name="Helgen K.M."/>
            <person name="Lesk A.M."/>
            <person name="Pringle T.H."/>
            <person name="Patterson N."/>
            <person name="Zhang Y."/>
            <person name="Kreiss A."/>
            <person name="Woods G.M."/>
            <person name="Jones M.E."/>
            <person name="Schuster S.C."/>
        </authorList>
    </citation>
    <scope>NUCLEOTIDE SEQUENCE [LARGE SCALE GENOMIC DNA]</scope>
</reference>
<reference evidence="3" key="3">
    <citation type="submission" date="2025-09" db="UniProtKB">
        <authorList>
            <consortium name="Ensembl"/>
        </authorList>
    </citation>
    <scope>IDENTIFICATION</scope>
</reference>
<sequence>MNRGDLPFIITRKTNDIDSLKIRLKNGLSCSKYKPVDYQQLYAITEAKKLMSDAIQLKIQKTEQTSKISKDQRLIKQHKKVWWQEHKRLHEIRYKTESEIKSFFDEQSTGNECLFNLKDFELALSEEWNKYLQNVLEPIFQLKEDLKCKSELLFDTSNPTSSENVFDAQKMKEEVELVKKQLKTIFRRLTHEQMLLEQELADSGIKVLIHRSEEKIDQFHELPLELQTLNCPYPDLKSSILKEFLKFTEESWKKLEEIEQHLKAIHRNFELNEEDQWIYQIIVDQYPKDIQGRRALYLDMLQRYLPHKSRHDLVTHEKYWNQYCLTKDQRRIFLLNWAKDKKDFIQKAVTTVAEAHTAYEMETILAHDRKKQLELCADLKEKVLQWRAHQEEEAKLEYNIIIRRREKEKKEEKLRKEKEILQREEEKKKIKEYWAKKEQKWQEIEKRDLQRLEQVRRILAEQAIKDQERVKFRQELLEKRWMEKKEMAIKETKEQEEREKRLEALRKQVSIVAQVDPVRMMADTLASKAKMGIGTEEEFVLQKPLFKLNTYTEPQIISDPRLRIELALREAGLHRTLYAKEILPKISPYKLPRRDMVSTVFQM</sequence>
<protein>
    <submittedName>
        <fullName evidence="3">Coiled-coil domain containing 148</fullName>
    </submittedName>
</protein>
<keyword evidence="4" id="KW-1185">Reference proteome</keyword>
<reference evidence="3" key="2">
    <citation type="submission" date="2025-08" db="UniProtKB">
        <authorList>
            <consortium name="Ensembl"/>
        </authorList>
    </citation>
    <scope>IDENTIFICATION</scope>
</reference>
<dbReference type="RefSeq" id="XP_031816504.1">
    <property type="nucleotide sequence ID" value="XM_031960644.1"/>
</dbReference>
<dbReference type="Proteomes" id="UP000007648">
    <property type="component" value="Unassembled WGS sequence"/>
</dbReference>
<evidence type="ECO:0000256" key="2">
    <source>
        <dbReference type="SAM" id="Coils"/>
    </source>
</evidence>
<evidence type="ECO:0000256" key="1">
    <source>
        <dbReference type="ARBA" id="ARBA00023054"/>
    </source>
</evidence>
<dbReference type="HOGENOM" id="CLU_032590_0_0_1"/>
<dbReference type="CTD" id="130940"/>
<dbReference type="STRING" id="9305.ENSSHAP00000021342"/>
<dbReference type="eggNOG" id="ENOG502QV5F">
    <property type="taxonomic scope" value="Eukaryota"/>
</dbReference>